<evidence type="ECO:0000256" key="6">
    <source>
        <dbReference type="ARBA" id="ARBA00022801"/>
    </source>
</evidence>
<organism evidence="12 13">
    <name type="scientific">Bionectria ochroleuca</name>
    <name type="common">Gliocladium roseum</name>
    <dbReference type="NCBI Taxonomy" id="29856"/>
    <lineage>
        <taxon>Eukaryota</taxon>
        <taxon>Fungi</taxon>
        <taxon>Dikarya</taxon>
        <taxon>Ascomycota</taxon>
        <taxon>Pezizomycotina</taxon>
        <taxon>Sordariomycetes</taxon>
        <taxon>Hypocreomycetidae</taxon>
        <taxon>Hypocreales</taxon>
        <taxon>Bionectriaceae</taxon>
        <taxon>Clonostachys</taxon>
    </lineage>
</organism>
<evidence type="ECO:0000313" key="13">
    <source>
        <dbReference type="Proteomes" id="UP000766486"/>
    </source>
</evidence>
<dbReference type="EMBL" id="CABFNS010000704">
    <property type="protein sequence ID" value="VUC23353.1"/>
    <property type="molecule type" value="Genomic_DNA"/>
</dbReference>
<evidence type="ECO:0000256" key="9">
    <source>
        <dbReference type="ARBA" id="ARBA00023157"/>
    </source>
</evidence>
<evidence type="ECO:0000256" key="2">
    <source>
        <dbReference type="ARBA" id="ARBA00008721"/>
    </source>
</evidence>
<comment type="similarity">
    <text evidence="2">Belongs to the peptidase M43B family.</text>
</comment>
<gene>
    <name evidence="12" type="ORF">CLO192961_LOCUS114390</name>
</gene>
<accession>A0ABY6TZA3</accession>
<keyword evidence="7" id="KW-0862">Zinc</keyword>
<keyword evidence="6" id="KW-0378">Hydrolase</keyword>
<evidence type="ECO:0000256" key="1">
    <source>
        <dbReference type="ARBA" id="ARBA00003174"/>
    </source>
</evidence>
<dbReference type="PANTHER" id="PTHR47466">
    <property type="match status" value="1"/>
</dbReference>
<keyword evidence="3" id="KW-0645">Protease</keyword>
<comment type="caution">
    <text evidence="12">The sequence shown here is derived from an EMBL/GenBank/DDBJ whole genome shotgun (WGS) entry which is preliminary data.</text>
</comment>
<feature type="chain" id="PRO_5045426105" description="Peptidase M43 pregnancy-associated plasma-A domain-containing protein" evidence="10">
    <location>
        <begin position="19"/>
        <end position="270"/>
    </location>
</feature>
<reference evidence="12 13" key="1">
    <citation type="submission" date="2019-06" db="EMBL/GenBank/DDBJ databases">
        <authorList>
            <person name="Broberg M."/>
        </authorList>
    </citation>
    <scope>NUCLEOTIDE SEQUENCE [LARGE SCALE GENOMIC DNA]</scope>
</reference>
<name>A0ABY6TZA3_BIOOC</name>
<keyword evidence="13" id="KW-1185">Reference proteome</keyword>
<evidence type="ECO:0000313" key="12">
    <source>
        <dbReference type="EMBL" id="VUC23353.1"/>
    </source>
</evidence>
<keyword evidence="8" id="KW-0482">Metalloprotease</keyword>
<keyword evidence="5 10" id="KW-0732">Signal</keyword>
<feature type="domain" description="Peptidase M43 pregnancy-associated plasma-A" evidence="11">
    <location>
        <begin position="181"/>
        <end position="262"/>
    </location>
</feature>
<proteinExistence type="inferred from homology"/>
<evidence type="ECO:0000256" key="4">
    <source>
        <dbReference type="ARBA" id="ARBA00022723"/>
    </source>
</evidence>
<sequence>MALKQVALVSTMAVCALARCGAELSPELKANYKIPTPAASIASADTIEVNTYIHVVSNGSTIDDGYLTSEQLDKQKAVLNNVFADYSIHFNFLDTDYTENADWAHGIMTQDMTSALRKGSYKDLNLFFLGSMGGQVTGQCSFPLNLTDFPDPSTMVSRDGCMIVSNTIPGGPHLTYNLGLNAVHEVGHWFGLIHVFTDTCGGNGDEVEDTPEQATETYGCPIGKDSCPDFPGVDSIHNYMDYSDDGCKTEFTPGQVSRMHNAWSTYRESQ</sequence>
<evidence type="ECO:0000256" key="8">
    <source>
        <dbReference type="ARBA" id="ARBA00023049"/>
    </source>
</evidence>
<evidence type="ECO:0000256" key="10">
    <source>
        <dbReference type="SAM" id="SignalP"/>
    </source>
</evidence>
<dbReference type="PANTHER" id="PTHR47466:SF1">
    <property type="entry name" value="METALLOPROTEASE MEP1 (AFU_ORTHOLOGUE AFUA_1G07730)-RELATED"/>
    <property type="match status" value="1"/>
</dbReference>
<dbReference type="Pfam" id="PF05572">
    <property type="entry name" value="Peptidase_M43"/>
    <property type="match status" value="1"/>
</dbReference>
<feature type="signal peptide" evidence="10">
    <location>
        <begin position="1"/>
        <end position="18"/>
    </location>
</feature>
<dbReference type="Gene3D" id="3.40.390.10">
    <property type="entry name" value="Collagenase (Catalytic Domain)"/>
    <property type="match status" value="1"/>
</dbReference>
<comment type="function">
    <text evidence="1">Secreted metalloproteinase that allows assimilation of proteinaceous substrates.</text>
</comment>
<protein>
    <recommendedName>
        <fullName evidence="11">Peptidase M43 pregnancy-associated plasma-A domain-containing protein</fullName>
    </recommendedName>
</protein>
<evidence type="ECO:0000256" key="5">
    <source>
        <dbReference type="ARBA" id="ARBA00022729"/>
    </source>
</evidence>
<dbReference type="InterPro" id="IPR024079">
    <property type="entry name" value="MetalloPept_cat_dom_sf"/>
</dbReference>
<keyword evidence="4" id="KW-0479">Metal-binding</keyword>
<dbReference type="Proteomes" id="UP000766486">
    <property type="component" value="Unassembled WGS sequence"/>
</dbReference>
<evidence type="ECO:0000256" key="7">
    <source>
        <dbReference type="ARBA" id="ARBA00022833"/>
    </source>
</evidence>
<evidence type="ECO:0000256" key="3">
    <source>
        <dbReference type="ARBA" id="ARBA00022670"/>
    </source>
</evidence>
<evidence type="ECO:0000259" key="11">
    <source>
        <dbReference type="Pfam" id="PF05572"/>
    </source>
</evidence>
<dbReference type="CDD" id="cd04275">
    <property type="entry name" value="ZnMc_pappalysin_like"/>
    <property type="match status" value="1"/>
</dbReference>
<keyword evidence="9" id="KW-1015">Disulfide bond</keyword>
<dbReference type="SUPFAM" id="SSF55486">
    <property type="entry name" value="Metalloproteases ('zincins'), catalytic domain"/>
    <property type="match status" value="1"/>
</dbReference>
<dbReference type="InterPro" id="IPR008754">
    <property type="entry name" value="Peptidase_M43"/>
</dbReference>